<dbReference type="PANTHER" id="PTHR39244:SF5">
    <property type="entry name" value="NATTERIN-3-LIKE"/>
    <property type="match status" value="1"/>
</dbReference>
<protein>
    <recommendedName>
        <fullName evidence="1">Bulb-type lectin domain-containing protein</fullName>
    </recommendedName>
</protein>
<gene>
    <name evidence="2" type="ORF">POL68_40270</name>
</gene>
<dbReference type="InterPro" id="IPR036426">
    <property type="entry name" value="Bulb-type_lectin_dom_sf"/>
</dbReference>
<dbReference type="RefSeq" id="WP_272145441.1">
    <property type="nucleotide sequence ID" value="NZ_JAQNDM010000002.1"/>
</dbReference>
<dbReference type="SUPFAM" id="SSF56973">
    <property type="entry name" value="Aerolisin/ETX pore-forming domain"/>
    <property type="match status" value="1"/>
</dbReference>
<organism evidence="2 3">
    <name type="scientific">Stigmatella ashevillensis</name>
    <dbReference type="NCBI Taxonomy" id="2995309"/>
    <lineage>
        <taxon>Bacteria</taxon>
        <taxon>Pseudomonadati</taxon>
        <taxon>Myxococcota</taxon>
        <taxon>Myxococcia</taxon>
        <taxon>Myxococcales</taxon>
        <taxon>Cystobacterineae</taxon>
        <taxon>Archangiaceae</taxon>
        <taxon>Stigmatella</taxon>
    </lineage>
</organism>
<name>A0ABT5DNM3_9BACT</name>
<feature type="domain" description="Bulb-type lectin" evidence="1">
    <location>
        <begin position="12"/>
        <end position="138"/>
    </location>
</feature>
<dbReference type="SUPFAM" id="SSF51110">
    <property type="entry name" value="alpha-D-mannose-specific plant lectins"/>
    <property type="match status" value="1"/>
</dbReference>
<dbReference type="InterPro" id="IPR001480">
    <property type="entry name" value="Bulb-type_lectin_dom"/>
</dbReference>
<evidence type="ECO:0000313" key="3">
    <source>
        <dbReference type="Proteomes" id="UP001221838"/>
    </source>
</evidence>
<dbReference type="Gene3D" id="2.170.15.10">
    <property type="entry name" value="Proaerolysin, chain A, domain 3"/>
    <property type="match status" value="1"/>
</dbReference>
<accession>A0ABT5DNM3</accession>
<dbReference type="Gene3D" id="2.90.10.10">
    <property type="entry name" value="Bulb-type lectin domain"/>
    <property type="match status" value="1"/>
</dbReference>
<sequence>MAIVESTPFAGGPILSLGQYLAPGQYMASRNGLYFAGIEADGTFHVYAGNERRQIYVMSGTSYKKDPTTGNQFYAVVQPDGNFVVYQGTVPDNSHPVWGIEQAWFKKPQGNAFYALLQDDGNFVVYQGQPGDNSTPLWATNAWMTTVSIAMTNVRYDLDNAKVMNQQLANSTQQMITNKSAVQQSESFTFDLTYTTSSTFSLQVGQTSTVSAGVSLSIEAGIPLFEKASIDASLTVSAESSFSRTSGVEVTQGQRYSGTIPVVVPADSVINCTATVSTAQMQVPFTANGTYTLALHGSSNRFTVTGPVQGSYNATSAFYLNTTFDQQTPSIAAKAA</sequence>
<keyword evidence="3" id="KW-1185">Reference proteome</keyword>
<reference evidence="2 3" key="1">
    <citation type="submission" date="2022-11" db="EMBL/GenBank/DDBJ databases">
        <title>Minimal conservation of predation-associated metabolite biosynthetic gene clusters underscores biosynthetic potential of Myxococcota including descriptions for ten novel species: Archangium lansinium sp. nov., Myxococcus landrumus sp. nov., Nannocystis bai.</title>
        <authorList>
            <person name="Ahearne A."/>
            <person name="Stevens C."/>
            <person name="Dowd S."/>
        </authorList>
    </citation>
    <scope>NUCLEOTIDE SEQUENCE [LARGE SCALE GENOMIC DNA]</scope>
    <source>
        <strain evidence="2 3">NCWAL01</strain>
    </source>
</reference>
<dbReference type="PROSITE" id="PS50927">
    <property type="entry name" value="BULB_LECTIN"/>
    <property type="match status" value="1"/>
</dbReference>
<dbReference type="PANTHER" id="PTHR39244">
    <property type="entry name" value="NATTERIN-4"/>
    <property type="match status" value="1"/>
</dbReference>
<evidence type="ECO:0000313" key="2">
    <source>
        <dbReference type="EMBL" id="MDC0714755.1"/>
    </source>
</evidence>
<dbReference type="EMBL" id="JAQNDM010000002">
    <property type="protein sequence ID" value="MDC0714755.1"/>
    <property type="molecule type" value="Genomic_DNA"/>
</dbReference>
<evidence type="ECO:0000259" key="1">
    <source>
        <dbReference type="PROSITE" id="PS50927"/>
    </source>
</evidence>
<dbReference type="Proteomes" id="UP001221838">
    <property type="component" value="Unassembled WGS sequence"/>
</dbReference>
<proteinExistence type="predicted"/>
<dbReference type="InterPro" id="IPR053237">
    <property type="entry name" value="Natterin_C"/>
</dbReference>
<comment type="caution">
    <text evidence="2">The sequence shown here is derived from an EMBL/GenBank/DDBJ whole genome shotgun (WGS) entry which is preliminary data.</text>
</comment>